<dbReference type="Pfam" id="PF13560">
    <property type="entry name" value="HTH_31"/>
    <property type="match status" value="1"/>
</dbReference>
<organism evidence="2 3">
    <name type="scientific">Pseudonocardia humida</name>
    <dbReference type="NCBI Taxonomy" id="2800819"/>
    <lineage>
        <taxon>Bacteria</taxon>
        <taxon>Bacillati</taxon>
        <taxon>Actinomycetota</taxon>
        <taxon>Actinomycetes</taxon>
        <taxon>Pseudonocardiales</taxon>
        <taxon>Pseudonocardiaceae</taxon>
        <taxon>Pseudonocardia</taxon>
    </lineage>
</organism>
<dbReference type="SUPFAM" id="SSF47413">
    <property type="entry name" value="lambda repressor-like DNA-binding domains"/>
    <property type="match status" value="1"/>
</dbReference>
<evidence type="ECO:0000313" key="3">
    <source>
        <dbReference type="Proteomes" id="UP001165283"/>
    </source>
</evidence>
<feature type="domain" description="DUF5753" evidence="1">
    <location>
        <begin position="89"/>
        <end position="266"/>
    </location>
</feature>
<dbReference type="InterPro" id="IPR010982">
    <property type="entry name" value="Lambda_DNA-bd_dom_sf"/>
</dbReference>
<protein>
    <submittedName>
        <fullName evidence="2">Helix-turn-helix domain-containing protein</fullName>
    </submittedName>
</protein>
<evidence type="ECO:0000259" key="1">
    <source>
        <dbReference type="Pfam" id="PF19054"/>
    </source>
</evidence>
<comment type="caution">
    <text evidence="2">The sequence shown here is derived from an EMBL/GenBank/DDBJ whole genome shotgun (WGS) entry which is preliminary data.</text>
</comment>
<accession>A0ABT0ZS68</accession>
<dbReference type="InterPro" id="IPR043917">
    <property type="entry name" value="DUF5753"/>
</dbReference>
<name>A0ABT0ZS68_9PSEU</name>
<dbReference type="Proteomes" id="UP001165283">
    <property type="component" value="Unassembled WGS sequence"/>
</dbReference>
<sequence>MGLGAELRRRRELAGITREVAGDAIRASTAKISRLELGRVSFKERDVADLLTLYKVTDEAERAEFLDLVRKANAPGWWHRYADLLPNWFETYLGLEQAAAVIRTYELQFIPGLLQTREYARAVTQLACTRAEEIERRVELRMRRQDLLSAPDGPTLWAVIDEAALRRSIGGTELAREQLTHLLEVNEQPNVSLQIAPLSYGGHPAAGGPFTLLRFAQPDLPDIVYLEQLTSALYLDKRADVEHYALVMDRLVAQVEPPARTAELLDKIRKEL</sequence>
<reference evidence="2" key="1">
    <citation type="submission" date="2021-04" db="EMBL/GenBank/DDBJ databases">
        <title>Pseudonocardia sp. nov., isolated from sandy soil of mangrove forest.</title>
        <authorList>
            <person name="Zan Z."/>
            <person name="Huang R."/>
            <person name="Liu W."/>
        </authorList>
    </citation>
    <scope>NUCLEOTIDE SEQUENCE</scope>
    <source>
        <strain evidence="2">S2-4</strain>
    </source>
</reference>
<dbReference type="CDD" id="cd00093">
    <property type="entry name" value="HTH_XRE"/>
    <property type="match status" value="1"/>
</dbReference>
<proteinExistence type="predicted"/>
<evidence type="ECO:0000313" key="2">
    <source>
        <dbReference type="EMBL" id="MCO1653549.1"/>
    </source>
</evidence>
<gene>
    <name evidence="2" type="ORF">KDL28_00620</name>
</gene>
<keyword evidence="3" id="KW-1185">Reference proteome</keyword>
<dbReference type="Pfam" id="PF19054">
    <property type="entry name" value="DUF5753"/>
    <property type="match status" value="1"/>
</dbReference>
<dbReference type="EMBL" id="JAGSOV010000003">
    <property type="protein sequence ID" value="MCO1653549.1"/>
    <property type="molecule type" value="Genomic_DNA"/>
</dbReference>
<dbReference type="InterPro" id="IPR001387">
    <property type="entry name" value="Cro/C1-type_HTH"/>
</dbReference>